<comment type="subcellular location">
    <subcellularLocation>
        <location evidence="1">Membrane</location>
        <topology evidence="1">Multi-pass membrane protein</topology>
    </subcellularLocation>
</comment>
<keyword evidence="2" id="KW-0813">Transport</keyword>
<feature type="transmembrane region" description="Helical" evidence="7">
    <location>
        <begin position="55"/>
        <end position="77"/>
    </location>
</feature>
<accession>A0A517M7R2</accession>
<evidence type="ECO:0000256" key="1">
    <source>
        <dbReference type="ARBA" id="ARBA00004141"/>
    </source>
</evidence>
<gene>
    <name evidence="8" type="ORF">EC9_51420</name>
</gene>
<keyword evidence="3 7" id="KW-0812">Transmembrane</keyword>
<dbReference type="Proteomes" id="UP000319557">
    <property type="component" value="Chromosome"/>
</dbReference>
<dbReference type="AlphaFoldDB" id="A0A517M7R2"/>
<feature type="transmembrane region" description="Helical" evidence="7">
    <location>
        <begin position="381"/>
        <end position="405"/>
    </location>
</feature>
<feature type="region of interest" description="Disordered" evidence="6">
    <location>
        <begin position="22"/>
        <end position="47"/>
    </location>
</feature>
<dbReference type="NCBIfam" id="TIGR00728">
    <property type="entry name" value="OPT_sfam"/>
    <property type="match status" value="1"/>
</dbReference>
<dbReference type="KEGG" id="ruv:EC9_51420"/>
<evidence type="ECO:0000256" key="3">
    <source>
        <dbReference type="ARBA" id="ARBA00022692"/>
    </source>
</evidence>
<evidence type="ECO:0000256" key="5">
    <source>
        <dbReference type="ARBA" id="ARBA00023136"/>
    </source>
</evidence>
<feature type="transmembrane region" description="Helical" evidence="7">
    <location>
        <begin position="304"/>
        <end position="329"/>
    </location>
</feature>
<keyword evidence="4 7" id="KW-1133">Transmembrane helix</keyword>
<feature type="transmembrane region" description="Helical" evidence="7">
    <location>
        <begin position="147"/>
        <end position="165"/>
    </location>
</feature>
<dbReference type="InterPro" id="IPR004813">
    <property type="entry name" value="OPT"/>
</dbReference>
<evidence type="ECO:0000313" key="8">
    <source>
        <dbReference type="EMBL" id="QDS90924.1"/>
    </source>
</evidence>
<feature type="compositionally biased region" description="Low complexity" evidence="6">
    <location>
        <begin position="22"/>
        <end position="34"/>
    </location>
</feature>
<evidence type="ECO:0000256" key="2">
    <source>
        <dbReference type="ARBA" id="ARBA00022448"/>
    </source>
</evidence>
<feature type="transmembrane region" description="Helical" evidence="7">
    <location>
        <begin position="477"/>
        <end position="497"/>
    </location>
</feature>
<proteinExistence type="predicted"/>
<feature type="transmembrane region" description="Helical" evidence="7">
    <location>
        <begin position="83"/>
        <end position="103"/>
    </location>
</feature>
<dbReference type="InterPro" id="IPR004814">
    <property type="entry name" value="Oligopep_transpt"/>
</dbReference>
<evidence type="ECO:0000256" key="7">
    <source>
        <dbReference type="SAM" id="Phobius"/>
    </source>
</evidence>
<feature type="transmembrane region" description="Helical" evidence="7">
    <location>
        <begin position="436"/>
        <end position="456"/>
    </location>
</feature>
<reference evidence="8 9" key="1">
    <citation type="submission" date="2019-02" db="EMBL/GenBank/DDBJ databases">
        <title>Deep-cultivation of Planctomycetes and their phenomic and genomic characterization uncovers novel biology.</title>
        <authorList>
            <person name="Wiegand S."/>
            <person name="Jogler M."/>
            <person name="Boedeker C."/>
            <person name="Pinto D."/>
            <person name="Vollmers J."/>
            <person name="Rivas-Marin E."/>
            <person name="Kohn T."/>
            <person name="Peeters S.H."/>
            <person name="Heuer A."/>
            <person name="Rast P."/>
            <person name="Oberbeckmann S."/>
            <person name="Bunk B."/>
            <person name="Jeske O."/>
            <person name="Meyerdierks A."/>
            <person name="Storesund J.E."/>
            <person name="Kallscheuer N."/>
            <person name="Luecker S."/>
            <person name="Lage O.M."/>
            <person name="Pohl T."/>
            <person name="Merkel B.J."/>
            <person name="Hornburger P."/>
            <person name="Mueller R.-W."/>
            <person name="Bruemmer F."/>
            <person name="Labrenz M."/>
            <person name="Spormann A.M."/>
            <person name="Op den Camp H."/>
            <person name="Overmann J."/>
            <person name="Amann R."/>
            <person name="Jetten M.S.M."/>
            <person name="Mascher T."/>
            <person name="Medema M.H."/>
            <person name="Devos D.P."/>
            <person name="Kaster A.-K."/>
            <person name="Ovreas L."/>
            <person name="Rohde M."/>
            <person name="Galperin M.Y."/>
            <person name="Jogler C."/>
        </authorList>
    </citation>
    <scope>NUCLEOTIDE SEQUENCE [LARGE SCALE GENOMIC DNA]</scope>
    <source>
        <strain evidence="8 9">EC9</strain>
    </source>
</reference>
<feature type="transmembrane region" description="Helical" evidence="7">
    <location>
        <begin position="350"/>
        <end position="369"/>
    </location>
</feature>
<evidence type="ECO:0000256" key="6">
    <source>
        <dbReference type="SAM" id="MobiDB-lite"/>
    </source>
</evidence>
<evidence type="ECO:0000256" key="4">
    <source>
        <dbReference type="ARBA" id="ARBA00022989"/>
    </source>
</evidence>
<feature type="transmembrane region" description="Helical" evidence="7">
    <location>
        <begin position="607"/>
        <end position="630"/>
    </location>
</feature>
<feature type="transmembrane region" description="Helical" evidence="7">
    <location>
        <begin position="265"/>
        <end position="284"/>
    </location>
</feature>
<keyword evidence="9" id="KW-1185">Reference proteome</keyword>
<feature type="transmembrane region" description="Helical" evidence="7">
    <location>
        <begin position="642"/>
        <end position="662"/>
    </location>
</feature>
<feature type="transmembrane region" description="Helical" evidence="7">
    <location>
        <begin position="412"/>
        <end position="430"/>
    </location>
</feature>
<dbReference type="GO" id="GO:0016020">
    <property type="term" value="C:membrane"/>
    <property type="evidence" value="ECO:0007669"/>
    <property type="project" value="UniProtKB-SubCell"/>
</dbReference>
<name>A0A517M7R2_9BACT</name>
<dbReference type="Pfam" id="PF03169">
    <property type="entry name" value="OPT"/>
    <property type="match status" value="1"/>
</dbReference>
<dbReference type="EMBL" id="CP036261">
    <property type="protein sequence ID" value="QDS90924.1"/>
    <property type="molecule type" value="Genomic_DNA"/>
</dbReference>
<dbReference type="InterPro" id="IPR045035">
    <property type="entry name" value="YSL-like"/>
</dbReference>
<feature type="transmembrane region" description="Helical" evidence="7">
    <location>
        <begin position="531"/>
        <end position="549"/>
    </location>
</feature>
<dbReference type="PANTHER" id="PTHR31645">
    <property type="entry name" value="OLIGOPEPTIDE TRANSPORTER YGL114W-RELATED"/>
    <property type="match status" value="1"/>
</dbReference>
<dbReference type="NCBIfam" id="TIGR00733">
    <property type="entry name" value="OPT family oligopeptide transporter"/>
    <property type="match status" value="1"/>
</dbReference>
<organism evidence="8 9">
    <name type="scientific">Rosistilla ulvae</name>
    <dbReference type="NCBI Taxonomy" id="1930277"/>
    <lineage>
        <taxon>Bacteria</taxon>
        <taxon>Pseudomonadati</taxon>
        <taxon>Planctomycetota</taxon>
        <taxon>Planctomycetia</taxon>
        <taxon>Pirellulales</taxon>
        <taxon>Pirellulaceae</taxon>
        <taxon>Rosistilla</taxon>
    </lineage>
</organism>
<dbReference type="GO" id="GO:0035673">
    <property type="term" value="F:oligopeptide transmembrane transporter activity"/>
    <property type="evidence" value="ECO:0007669"/>
    <property type="project" value="InterPro"/>
</dbReference>
<protein>
    <submittedName>
        <fullName evidence="8">OPT oligopeptide transporter protein</fullName>
    </submittedName>
</protein>
<dbReference type="OrthoDB" id="9809340at2"/>
<feature type="transmembrane region" description="Helical" evidence="7">
    <location>
        <begin position="124"/>
        <end position="141"/>
    </location>
</feature>
<evidence type="ECO:0000313" key="9">
    <source>
        <dbReference type="Proteomes" id="UP000319557"/>
    </source>
</evidence>
<sequence>MTRFVLRVAFHQFSWQFEAMNDSASSSPDAIPASRGRVPTNDDAGGSHRWGGGELTFRVIVLGLLLSVVMGAANVYVGLKAGMTVSASIPAAVMAMLLFRLLFRRSSVLEANQVQTCASAGESLAAGIIFTMPAMILIGHWQSFDFWTVSMVALTGGLLGILFMIPMRRVFVVNNDDLPYPEGVACAAVLKAGESDDQQQDAAYSLIIGGILGALFKIAAGFLGIIHDTLQVARTTGERIFYFGGDLSPMLVAVGFIVRLHVAILIFIGGALGWLIGIPLLGGASQHSDPIAGAWAIWSSEIRYVGVGAMVVGGMSSLVAVRAGLLAAVRELSQGFRNKGLPLKNTERDIPTGLILALGIACTVMLAILNFRFTDNVGVTVLATAIMLAMGFFFSAVASYIVGLVGNSNSPVSGMTITAVLAAGGLLWLFNFSGTPGMVATLGIAAVVCCVACTSGDVCNDLKTGSIVGASPFRQQIMQIAGVGVAAFVMAPVLTLLHNNTPGGIGGEKLSAPQASLFASLARGFSGEGELPWHLIGIGAGLGVVILIIDEILKRRTTHRAHLMPIAVGMYLPFGLATPILLGGLIAHLHTRRTVKSDHDRVLHRGILFSSGVIAGEALTAVGLAGLAAVGITSMELPLSPTAVTASTLAVAIAIIAAFLLMTRPHKS</sequence>
<dbReference type="PANTHER" id="PTHR31645:SF0">
    <property type="entry name" value="OLIGOPEPTIDE TRANSPORTER YGL114W-RELATED"/>
    <property type="match status" value="1"/>
</dbReference>
<feature type="transmembrane region" description="Helical" evidence="7">
    <location>
        <begin position="203"/>
        <end position="227"/>
    </location>
</feature>
<keyword evidence="5 7" id="KW-0472">Membrane</keyword>
<feature type="transmembrane region" description="Helical" evidence="7">
    <location>
        <begin position="561"/>
        <end position="587"/>
    </location>
</feature>